<dbReference type="RefSeq" id="WP_133629088.1">
    <property type="nucleotide sequence ID" value="NZ_SOAZ01000027.1"/>
</dbReference>
<evidence type="ECO:0000313" key="9">
    <source>
        <dbReference type="Proteomes" id="UP000295325"/>
    </source>
</evidence>
<evidence type="ECO:0000313" key="8">
    <source>
        <dbReference type="EMBL" id="TDT50549.1"/>
    </source>
</evidence>
<evidence type="ECO:0000256" key="7">
    <source>
        <dbReference type="HAMAP-Rule" id="MF_01147"/>
    </source>
</evidence>
<keyword evidence="4 7" id="KW-0812">Transmembrane</keyword>
<name>A0A4R7K981_9CLOT</name>
<dbReference type="EC" id="2.5.1.145" evidence="7"/>
<reference evidence="8 9" key="1">
    <citation type="submission" date="2019-03" db="EMBL/GenBank/DDBJ databases">
        <title>Genomic Encyclopedia of Type Strains, Phase IV (KMG-IV): sequencing the most valuable type-strain genomes for metagenomic binning, comparative biology and taxonomic classification.</title>
        <authorList>
            <person name="Goeker M."/>
        </authorList>
    </citation>
    <scope>NUCLEOTIDE SEQUENCE [LARGE SCALE GENOMIC DNA]</scope>
    <source>
        <strain evidence="8 9">DSM 24455</strain>
    </source>
</reference>
<dbReference type="PANTHER" id="PTHR30589">
    <property type="entry name" value="PROLIPOPROTEIN DIACYLGLYCERYL TRANSFERASE"/>
    <property type="match status" value="1"/>
</dbReference>
<feature type="transmembrane region" description="Helical" evidence="7">
    <location>
        <begin position="12"/>
        <end position="33"/>
    </location>
</feature>
<evidence type="ECO:0000256" key="1">
    <source>
        <dbReference type="ARBA" id="ARBA00007150"/>
    </source>
</evidence>
<keyword evidence="2 7" id="KW-1003">Cell membrane</keyword>
<keyword evidence="8" id="KW-0449">Lipoprotein</keyword>
<keyword evidence="9" id="KW-1185">Reference proteome</keyword>
<dbReference type="GO" id="GO:0008961">
    <property type="term" value="F:phosphatidylglycerol-prolipoprotein diacylglyceryl transferase activity"/>
    <property type="evidence" value="ECO:0007669"/>
    <property type="project" value="UniProtKB-UniRule"/>
</dbReference>
<organism evidence="8 9">
    <name type="scientific">Fonticella tunisiensis</name>
    <dbReference type="NCBI Taxonomy" id="1096341"/>
    <lineage>
        <taxon>Bacteria</taxon>
        <taxon>Bacillati</taxon>
        <taxon>Bacillota</taxon>
        <taxon>Clostridia</taxon>
        <taxon>Eubacteriales</taxon>
        <taxon>Clostridiaceae</taxon>
        <taxon>Fonticella</taxon>
    </lineage>
</organism>
<dbReference type="PANTHER" id="PTHR30589:SF0">
    <property type="entry name" value="PHOSPHATIDYLGLYCEROL--PROLIPOPROTEIN DIACYLGLYCERYL TRANSFERASE"/>
    <property type="match status" value="1"/>
</dbReference>
<comment type="caution">
    <text evidence="8">The sequence shown here is derived from an EMBL/GenBank/DDBJ whole genome shotgun (WGS) entry which is preliminary data.</text>
</comment>
<comment type="pathway">
    <text evidence="7">Protein modification; lipoprotein biosynthesis (diacylglyceryl transfer).</text>
</comment>
<dbReference type="Pfam" id="PF01790">
    <property type="entry name" value="LGT"/>
    <property type="match status" value="1"/>
</dbReference>
<evidence type="ECO:0000256" key="4">
    <source>
        <dbReference type="ARBA" id="ARBA00022692"/>
    </source>
</evidence>
<dbReference type="AlphaFoldDB" id="A0A4R7K981"/>
<evidence type="ECO:0000256" key="3">
    <source>
        <dbReference type="ARBA" id="ARBA00022679"/>
    </source>
</evidence>
<evidence type="ECO:0000256" key="5">
    <source>
        <dbReference type="ARBA" id="ARBA00022989"/>
    </source>
</evidence>
<feature type="transmembrane region" description="Helical" evidence="7">
    <location>
        <begin position="222"/>
        <end position="244"/>
    </location>
</feature>
<accession>A0A4R7K981</accession>
<sequence length="255" mass="27412">MYPVLLRIGNFVVHGYGLMIALGIAAAIITAMYRAKRRGLSKDAVADIAIYGIIGGVIGAKLLFLIVEAPYIIKNPVVLKDMLAAGFVIYGGIIGGALAAYIYCRRKKLNFLPYFDLIAPSISIAQGFGRIGCLFAGCCYGKVTAGPLGIVFNNSPFVAPGVKRIPTQIYSSLGNFIIAAILLIYASKPRNNGKVAGLYMILYSIGRFVIEFYRDDPRGSLGLLSTSQFICIFILIGGVLLFNLTHCAALKSPLE</sequence>
<proteinExistence type="inferred from homology"/>
<dbReference type="NCBIfam" id="TIGR00544">
    <property type="entry name" value="lgt"/>
    <property type="match status" value="1"/>
</dbReference>
<dbReference type="GO" id="GO:0042158">
    <property type="term" value="P:lipoprotein biosynthetic process"/>
    <property type="evidence" value="ECO:0007669"/>
    <property type="project" value="UniProtKB-UniRule"/>
</dbReference>
<comment type="function">
    <text evidence="7">Catalyzes the transfer of the diacylglyceryl group from phosphatidylglycerol to the sulfhydryl group of the N-terminal cysteine of a prolipoprotein, the first step in the formation of mature lipoproteins.</text>
</comment>
<dbReference type="Proteomes" id="UP000295325">
    <property type="component" value="Unassembled WGS sequence"/>
</dbReference>
<evidence type="ECO:0000256" key="2">
    <source>
        <dbReference type="ARBA" id="ARBA00022475"/>
    </source>
</evidence>
<dbReference type="OrthoDB" id="871140at2"/>
<comment type="catalytic activity">
    <reaction evidence="7">
        <text>L-cysteinyl-[prolipoprotein] + a 1,2-diacyl-sn-glycero-3-phospho-(1'-sn-glycerol) = an S-1,2-diacyl-sn-glyceryl-L-cysteinyl-[prolipoprotein] + sn-glycerol 1-phosphate + H(+)</text>
        <dbReference type="Rhea" id="RHEA:56712"/>
        <dbReference type="Rhea" id="RHEA-COMP:14679"/>
        <dbReference type="Rhea" id="RHEA-COMP:14680"/>
        <dbReference type="ChEBI" id="CHEBI:15378"/>
        <dbReference type="ChEBI" id="CHEBI:29950"/>
        <dbReference type="ChEBI" id="CHEBI:57685"/>
        <dbReference type="ChEBI" id="CHEBI:64716"/>
        <dbReference type="ChEBI" id="CHEBI:140658"/>
        <dbReference type="EC" id="2.5.1.145"/>
    </reaction>
</comment>
<dbReference type="GO" id="GO:0005886">
    <property type="term" value="C:plasma membrane"/>
    <property type="evidence" value="ECO:0007669"/>
    <property type="project" value="UniProtKB-SubCell"/>
</dbReference>
<feature type="binding site" evidence="7">
    <location>
        <position position="130"/>
    </location>
    <ligand>
        <name>a 1,2-diacyl-sn-glycero-3-phospho-(1'-sn-glycerol)</name>
        <dbReference type="ChEBI" id="CHEBI:64716"/>
    </ligand>
</feature>
<feature type="transmembrane region" description="Helical" evidence="7">
    <location>
        <begin position="82"/>
        <end position="104"/>
    </location>
</feature>
<feature type="transmembrane region" description="Helical" evidence="7">
    <location>
        <begin position="45"/>
        <end position="67"/>
    </location>
</feature>
<evidence type="ECO:0000256" key="6">
    <source>
        <dbReference type="ARBA" id="ARBA00023136"/>
    </source>
</evidence>
<dbReference type="EMBL" id="SOAZ01000027">
    <property type="protein sequence ID" value="TDT50549.1"/>
    <property type="molecule type" value="Genomic_DNA"/>
</dbReference>
<dbReference type="UniPathway" id="UPA00664"/>
<comment type="similarity">
    <text evidence="1 7">Belongs to the Lgt family.</text>
</comment>
<dbReference type="HAMAP" id="MF_01147">
    <property type="entry name" value="Lgt"/>
    <property type="match status" value="1"/>
</dbReference>
<dbReference type="InterPro" id="IPR001640">
    <property type="entry name" value="Lgt"/>
</dbReference>
<keyword evidence="3 7" id="KW-0808">Transferase</keyword>
<gene>
    <name evidence="7" type="primary">lgt</name>
    <name evidence="8" type="ORF">EDD71_12712</name>
</gene>
<keyword evidence="5 7" id="KW-1133">Transmembrane helix</keyword>
<feature type="transmembrane region" description="Helical" evidence="7">
    <location>
        <begin position="169"/>
        <end position="187"/>
    </location>
</feature>
<feature type="transmembrane region" description="Helical" evidence="7">
    <location>
        <begin position="193"/>
        <end position="210"/>
    </location>
</feature>
<keyword evidence="6 7" id="KW-0472">Membrane</keyword>
<comment type="subcellular location">
    <subcellularLocation>
        <location evidence="7">Cell membrane</location>
        <topology evidence="7">Multi-pass membrane protein</topology>
    </subcellularLocation>
</comment>
<protein>
    <recommendedName>
        <fullName evidence="7">Phosphatidylglycerol--prolipoprotein diacylglyceryl transferase</fullName>
        <ecNumber evidence="7">2.5.1.145</ecNumber>
    </recommendedName>
</protein>